<gene>
    <name evidence="2" type="ORF">DM48_3533</name>
</gene>
<evidence type="ECO:0000313" key="2">
    <source>
        <dbReference type="EMBL" id="KGC16839.1"/>
    </source>
</evidence>
<reference evidence="2 3" key="1">
    <citation type="submission" date="2014-04" db="EMBL/GenBank/DDBJ databases">
        <authorList>
            <person name="Bishop-Lilly K.A."/>
            <person name="Broomall S.M."/>
            <person name="Chain P.S."/>
            <person name="Chertkov O."/>
            <person name="Coyne S.R."/>
            <person name="Daligault H.E."/>
            <person name="Davenport K.W."/>
            <person name="Erkkila T."/>
            <person name="Frey K.G."/>
            <person name="Gibbons H.S."/>
            <person name="Gu W."/>
            <person name="Jaissle J."/>
            <person name="Johnson S.L."/>
            <person name="Koroleva G.I."/>
            <person name="Ladner J.T."/>
            <person name="Lo C.-C."/>
            <person name="Minogue T.D."/>
            <person name="Munk C."/>
            <person name="Palacios G.F."/>
            <person name="Redden C.L."/>
            <person name="Rosenzweig C.N."/>
            <person name="Scholz M.B."/>
            <person name="Teshima H."/>
            <person name="Xu Y."/>
        </authorList>
    </citation>
    <scope>NUCLEOTIDE SEQUENCE [LARGE SCALE GENOMIC DNA]</scope>
    <source>
        <strain evidence="3">gladioli</strain>
    </source>
</reference>
<dbReference type="EMBL" id="JPGG01000015">
    <property type="protein sequence ID" value="KGC16839.1"/>
    <property type="molecule type" value="Genomic_DNA"/>
</dbReference>
<keyword evidence="1" id="KW-0812">Transmembrane</keyword>
<dbReference type="PROSITE" id="PS51257">
    <property type="entry name" value="PROKAR_LIPOPROTEIN"/>
    <property type="match status" value="1"/>
</dbReference>
<protein>
    <submittedName>
        <fullName evidence="2">Membrane protein</fullName>
    </submittedName>
</protein>
<name>A0AAW3F7A6_BURGA</name>
<evidence type="ECO:0000256" key="1">
    <source>
        <dbReference type="SAM" id="Phobius"/>
    </source>
</evidence>
<feature type="transmembrane region" description="Helical" evidence="1">
    <location>
        <begin position="31"/>
        <end position="47"/>
    </location>
</feature>
<sequence>MSWIGDRLLLILTAVIGAAACWLVIRATGEWFPTIMLVISYVVLFAENSRLRKLLEKNGINPRPKRTRQ</sequence>
<comment type="caution">
    <text evidence="2">The sequence shown here is derived from an EMBL/GenBank/DDBJ whole genome shotgun (WGS) entry which is preliminary data.</text>
</comment>
<accession>A0AAW3F7A6</accession>
<keyword evidence="1" id="KW-1133">Transmembrane helix</keyword>
<proteinExistence type="predicted"/>
<keyword evidence="1" id="KW-0472">Membrane</keyword>
<dbReference type="Proteomes" id="UP000029590">
    <property type="component" value="Unassembled WGS sequence"/>
</dbReference>
<feature type="transmembrane region" description="Helical" evidence="1">
    <location>
        <begin position="7"/>
        <end position="25"/>
    </location>
</feature>
<organism evidence="2 3">
    <name type="scientific">Burkholderia gladioli</name>
    <name type="common">Pseudomonas marginata</name>
    <name type="synonym">Phytomonas marginata</name>
    <dbReference type="NCBI Taxonomy" id="28095"/>
    <lineage>
        <taxon>Bacteria</taxon>
        <taxon>Pseudomonadati</taxon>
        <taxon>Pseudomonadota</taxon>
        <taxon>Betaproteobacteria</taxon>
        <taxon>Burkholderiales</taxon>
        <taxon>Burkholderiaceae</taxon>
        <taxon>Burkholderia</taxon>
    </lineage>
</organism>
<dbReference type="KEGG" id="bgo:BM43_2109"/>
<evidence type="ECO:0000313" key="3">
    <source>
        <dbReference type="Proteomes" id="UP000029590"/>
    </source>
</evidence>
<dbReference type="AlphaFoldDB" id="A0AAW3F7A6"/>